<name>A0AA88I3B8_ARTSF</name>
<evidence type="ECO:0000256" key="6">
    <source>
        <dbReference type="SAM" id="Phobius"/>
    </source>
</evidence>
<evidence type="ECO:0000256" key="3">
    <source>
        <dbReference type="ARBA" id="ARBA00022989"/>
    </source>
</evidence>
<proteinExistence type="predicted"/>
<evidence type="ECO:0000256" key="5">
    <source>
        <dbReference type="SAM" id="MobiDB-lite"/>
    </source>
</evidence>
<reference evidence="7" key="1">
    <citation type="submission" date="2023-07" db="EMBL/GenBank/DDBJ databases">
        <title>Chromosome-level genome assembly of Artemia franciscana.</title>
        <authorList>
            <person name="Jo E."/>
        </authorList>
    </citation>
    <scope>NUCLEOTIDE SEQUENCE</scope>
    <source>
        <tissue evidence="7">Whole body</tissue>
    </source>
</reference>
<comment type="subcellular location">
    <subcellularLocation>
        <location evidence="1">Endomembrane system</location>
        <topology evidence="1">Multi-pass membrane protein</topology>
    </subcellularLocation>
</comment>
<sequence length="253" mass="27599">MDKYTPESCCFVFSLEIGATIIGVITLALGVLFGILRLGLVQSLTPVDGTEYTIEVILVLFAVAAGLSLIFAVKTQKKLLCWPYFILQVLVILLMIYQLIVAATELQGRPIVQTALAKISENIGNITDILPAVPADQDTPSSDVTPKDVTTKKPITKPPGDSTLPPNPVLEGIEDDILVDFLKADPPAGFKSEESTNSTMQNPLDKTHLSDTRLIFEVVRDAVLAATCLYCLLVVYSFYRKLDYVAPEQKPDV</sequence>
<evidence type="ECO:0000256" key="1">
    <source>
        <dbReference type="ARBA" id="ARBA00004127"/>
    </source>
</evidence>
<keyword evidence="4 6" id="KW-0472">Membrane</keyword>
<keyword evidence="2 6" id="KW-0812">Transmembrane</keyword>
<dbReference type="Proteomes" id="UP001187531">
    <property type="component" value="Unassembled WGS sequence"/>
</dbReference>
<evidence type="ECO:0000313" key="7">
    <source>
        <dbReference type="EMBL" id="KAK2723220.1"/>
    </source>
</evidence>
<accession>A0AA88I3B8</accession>
<feature type="transmembrane region" description="Helical" evidence="6">
    <location>
        <begin position="12"/>
        <end position="36"/>
    </location>
</feature>
<evidence type="ECO:0000313" key="8">
    <source>
        <dbReference type="Proteomes" id="UP001187531"/>
    </source>
</evidence>
<dbReference type="EMBL" id="JAVRJZ010000004">
    <property type="protein sequence ID" value="KAK2723220.1"/>
    <property type="molecule type" value="Genomic_DNA"/>
</dbReference>
<feature type="transmembrane region" description="Helical" evidence="6">
    <location>
        <begin position="80"/>
        <end position="100"/>
    </location>
</feature>
<evidence type="ECO:0000256" key="4">
    <source>
        <dbReference type="ARBA" id="ARBA00023136"/>
    </source>
</evidence>
<dbReference type="PANTHER" id="PTHR12479">
    <property type="entry name" value="LYSOSOMAL-ASSOCIATED TRANSMEMBRANE PROTEIN"/>
    <property type="match status" value="1"/>
</dbReference>
<feature type="transmembrane region" description="Helical" evidence="6">
    <location>
        <begin position="56"/>
        <end position="73"/>
    </location>
</feature>
<keyword evidence="8" id="KW-1185">Reference proteome</keyword>
<dbReference type="GO" id="GO:0005765">
    <property type="term" value="C:lysosomal membrane"/>
    <property type="evidence" value="ECO:0007669"/>
    <property type="project" value="TreeGrafter"/>
</dbReference>
<dbReference type="AlphaFoldDB" id="A0AA88I3B8"/>
<evidence type="ECO:0000256" key="2">
    <source>
        <dbReference type="ARBA" id="ARBA00022692"/>
    </source>
</evidence>
<gene>
    <name evidence="7" type="ORF">QYM36_001784</name>
</gene>
<dbReference type="PANTHER" id="PTHR12479:SF10">
    <property type="entry name" value="LYSOSOMAL-ASSOCIATED TRANSMEMBRANE PROTEIN"/>
    <property type="match status" value="1"/>
</dbReference>
<dbReference type="EMBL" id="JAVRJZ010000004">
    <property type="protein sequence ID" value="KAK2723223.1"/>
    <property type="molecule type" value="Genomic_DNA"/>
</dbReference>
<feature type="transmembrane region" description="Helical" evidence="6">
    <location>
        <begin position="222"/>
        <end position="239"/>
    </location>
</feature>
<dbReference type="GO" id="GO:0012505">
    <property type="term" value="C:endomembrane system"/>
    <property type="evidence" value="ECO:0007669"/>
    <property type="project" value="UniProtKB-SubCell"/>
</dbReference>
<dbReference type="InterPro" id="IPR051115">
    <property type="entry name" value="LAPTM_transporter"/>
</dbReference>
<comment type="caution">
    <text evidence="7">The sequence shown here is derived from an EMBL/GenBank/DDBJ whole genome shotgun (WGS) entry which is preliminary data.</text>
</comment>
<organism evidence="7 8">
    <name type="scientific">Artemia franciscana</name>
    <name type="common">Brine shrimp</name>
    <name type="synonym">Artemia sanfranciscana</name>
    <dbReference type="NCBI Taxonomy" id="6661"/>
    <lineage>
        <taxon>Eukaryota</taxon>
        <taxon>Metazoa</taxon>
        <taxon>Ecdysozoa</taxon>
        <taxon>Arthropoda</taxon>
        <taxon>Crustacea</taxon>
        <taxon>Branchiopoda</taxon>
        <taxon>Anostraca</taxon>
        <taxon>Artemiidae</taxon>
        <taxon>Artemia</taxon>
    </lineage>
</organism>
<protein>
    <submittedName>
        <fullName evidence="7">Uncharacterized protein</fullName>
    </submittedName>
</protein>
<keyword evidence="3 6" id="KW-1133">Transmembrane helix</keyword>
<feature type="region of interest" description="Disordered" evidence="5">
    <location>
        <begin position="134"/>
        <end position="167"/>
    </location>
</feature>